<keyword evidence="6 11" id="KW-0378">Hydrolase</keyword>
<dbReference type="Pfam" id="PF00293">
    <property type="entry name" value="NUDIX"/>
    <property type="match status" value="1"/>
</dbReference>
<evidence type="ECO:0000256" key="7">
    <source>
        <dbReference type="ARBA" id="ARBA00022842"/>
    </source>
</evidence>
<dbReference type="InterPro" id="IPR000086">
    <property type="entry name" value="NUDIX_hydrolase_dom"/>
</dbReference>
<dbReference type="PANTHER" id="PTHR42904:SF6">
    <property type="entry name" value="NAD-CAPPED RNA HYDROLASE NUDT12"/>
    <property type="match status" value="1"/>
</dbReference>
<evidence type="ECO:0000256" key="6">
    <source>
        <dbReference type="ARBA" id="ARBA00022801"/>
    </source>
</evidence>
<dbReference type="PROSITE" id="PS00893">
    <property type="entry name" value="NUDIX_BOX"/>
    <property type="match status" value="1"/>
</dbReference>
<protein>
    <recommendedName>
        <fullName evidence="4">NAD(+) diphosphatase</fullName>
        <ecNumber evidence="4">3.6.1.22</ecNumber>
    </recommendedName>
</protein>
<sequence>MSGTSSSAPGDFALTADPVLSRNALVRDENLRLDPDYVRDSWPKARVVVVDDAGRTPVDWLVRPGREFRETDAAAWDDAAGRDGRIRTRAGLDLAAAPPAEAVLLGESDGVPYWAMRADTGKTADSDVFAGEQGEWADLRAAGAVLDPLGAGLLTGAVATLNWHDRARFCAVDGTPTRPHNAGWARICGNGHEEYPRTDPAIICLVHDGADRVLLARQPVWPEGRYSVLAGFVESGESLEACVHREIGEEVGIAVSDVRYLGSQAWPFPRSLMLGFHAIGDPEVPLRPAEGEIADALWITRAQLRAALARGDWGSGPDPADAADPVAGPVVMLPGRVSIARTMLESWAAAGG</sequence>
<keyword evidence="7" id="KW-0460">Magnesium</keyword>
<name>A0ABV1KB28_9PSEU</name>
<dbReference type="InterPro" id="IPR050241">
    <property type="entry name" value="NAD-cap_RNA_hydrolase_NudC"/>
</dbReference>
<keyword evidence="12" id="KW-1185">Reference proteome</keyword>
<dbReference type="CDD" id="cd03429">
    <property type="entry name" value="NUDIX_NADH_pyrophosphatase_Nudt13"/>
    <property type="match status" value="1"/>
</dbReference>
<comment type="catalytic activity">
    <reaction evidence="9">
        <text>a 5'-end NAD(+)-phospho-ribonucleoside in mRNA + H2O = a 5'-end phospho-adenosine-phospho-ribonucleoside in mRNA + beta-nicotinamide D-ribonucleotide + 2 H(+)</text>
        <dbReference type="Rhea" id="RHEA:60876"/>
        <dbReference type="Rhea" id="RHEA-COMP:15698"/>
        <dbReference type="Rhea" id="RHEA-COMP:15719"/>
        <dbReference type="ChEBI" id="CHEBI:14649"/>
        <dbReference type="ChEBI" id="CHEBI:15377"/>
        <dbReference type="ChEBI" id="CHEBI:15378"/>
        <dbReference type="ChEBI" id="CHEBI:144029"/>
        <dbReference type="ChEBI" id="CHEBI:144051"/>
    </reaction>
    <physiologicalReaction direction="left-to-right" evidence="9">
        <dbReference type="Rhea" id="RHEA:60877"/>
    </physiologicalReaction>
</comment>
<evidence type="ECO:0000313" key="12">
    <source>
        <dbReference type="Proteomes" id="UP001494902"/>
    </source>
</evidence>
<evidence type="ECO:0000259" key="10">
    <source>
        <dbReference type="PROSITE" id="PS51462"/>
    </source>
</evidence>
<dbReference type="InterPro" id="IPR020084">
    <property type="entry name" value="NUDIX_hydrolase_CS"/>
</dbReference>
<evidence type="ECO:0000256" key="9">
    <source>
        <dbReference type="ARBA" id="ARBA00023679"/>
    </source>
</evidence>
<dbReference type="SUPFAM" id="SSF55811">
    <property type="entry name" value="Nudix"/>
    <property type="match status" value="1"/>
</dbReference>
<evidence type="ECO:0000256" key="5">
    <source>
        <dbReference type="ARBA" id="ARBA00022723"/>
    </source>
</evidence>
<dbReference type="PANTHER" id="PTHR42904">
    <property type="entry name" value="NUDIX HYDROLASE, NUDC SUBFAMILY"/>
    <property type="match status" value="1"/>
</dbReference>
<dbReference type="RefSeq" id="WP_349298548.1">
    <property type="nucleotide sequence ID" value="NZ_JBEDNQ010000005.1"/>
</dbReference>
<dbReference type="Proteomes" id="UP001494902">
    <property type="component" value="Unassembled WGS sequence"/>
</dbReference>
<reference evidence="11 12" key="1">
    <citation type="submission" date="2024-03" db="EMBL/GenBank/DDBJ databases">
        <title>Draft genome sequence of Pseudonocardia nematodicida JCM 31783.</title>
        <authorList>
            <person name="Butdee W."/>
            <person name="Duangmal K."/>
        </authorList>
    </citation>
    <scope>NUCLEOTIDE SEQUENCE [LARGE SCALE GENOMIC DNA]</scope>
    <source>
        <strain evidence="11 12">JCM 31783</strain>
    </source>
</reference>
<gene>
    <name evidence="11" type="primary">nudC</name>
    <name evidence="11" type="ORF">WIS52_13430</name>
</gene>
<evidence type="ECO:0000256" key="4">
    <source>
        <dbReference type="ARBA" id="ARBA00012381"/>
    </source>
</evidence>
<keyword evidence="5" id="KW-0479">Metal-binding</keyword>
<dbReference type="Pfam" id="PF09296">
    <property type="entry name" value="NUDIX-like"/>
    <property type="match status" value="1"/>
</dbReference>
<dbReference type="PROSITE" id="PS51462">
    <property type="entry name" value="NUDIX"/>
    <property type="match status" value="1"/>
</dbReference>
<evidence type="ECO:0000256" key="3">
    <source>
        <dbReference type="ARBA" id="ARBA00009595"/>
    </source>
</evidence>
<feature type="domain" description="Nudix hydrolase" evidence="10">
    <location>
        <begin position="196"/>
        <end position="321"/>
    </location>
</feature>
<dbReference type="InterPro" id="IPR015797">
    <property type="entry name" value="NUDIX_hydrolase-like_dom_sf"/>
</dbReference>
<evidence type="ECO:0000256" key="1">
    <source>
        <dbReference type="ARBA" id="ARBA00001946"/>
    </source>
</evidence>
<dbReference type="InterPro" id="IPR015375">
    <property type="entry name" value="NADH_PPase-like_N"/>
</dbReference>
<dbReference type="Pfam" id="PF09297">
    <property type="entry name" value="Zn_ribbon_NUD"/>
    <property type="match status" value="1"/>
</dbReference>
<evidence type="ECO:0000256" key="2">
    <source>
        <dbReference type="ARBA" id="ARBA00001947"/>
    </source>
</evidence>
<dbReference type="Gene3D" id="3.90.79.10">
    <property type="entry name" value="Nucleoside Triphosphate Pyrophosphohydrolase"/>
    <property type="match status" value="1"/>
</dbReference>
<comment type="cofactor">
    <cofactor evidence="1">
        <name>Mg(2+)</name>
        <dbReference type="ChEBI" id="CHEBI:18420"/>
    </cofactor>
</comment>
<keyword evidence="8" id="KW-0520">NAD</keyword>
<evidence type="ECO:0000256" key="8">
    <source>
        <dbReference type="ARBA" id="ARBA00023027"/>
    </source>
</evidence>
<dbReference type="NCBIfam" id="NF001299">
    <property type="entry name" value="PRK00241.1"/>
    <property type="match status" value="1"/>
</dbReference>
<proteinExistence type="inferred from homology"/>
<comment type="similarity">
    <text evidence="3">Belongs to the Nudix hydrolase family. NudC subfamily.</text>
</comment>
<dbReference type="Gene3D" id="3.90.79.20">
    <property type="match status" value="1"/>
</dbReference>
<evidence type="ECO:0000313" key="11">
    <source>
        <dbReference type="EMBL" id="MEQ3551469.1"/>
    </source>
</evidence>
<dbReference type="GO" id="GO:0016787">
    <property type="term" value="F:hydrolase activity"/>
    <property type="evidence" value="ECO:0007669"/>
    <property type="project" value="UniProtKB-KW"/>
</dbReference>
<dbReference type="EMBL" id="JBEDNQ010000005">
    <property type="protein sequence ID" value="MEQ3551469.1"/>
    <property type="molecule type" value="Genomic_DNA"/>
</dbReference>
<comment type="cofactor">
    <cofactor evidence="2">
        <name>Zn(2+)</name>
        <dbReference type="ChEBI" id="CHEBI:29105"/>
    </cofactor>
</comment>
<dbReference type="EC" id="3.6.1.22" evidence="4"/>
<organism evidence="11 12">
    <name type="scientific">Pseudonocardia nematodicida</name>
    <dbReference type="NCBI Taxonomy" id="1206997"/>
    <lineage>
        <taxon>Bacteria</taxon>
        <taxon>Bacillati</taxon>
        <taxon>Actinomycetota</taxon>
        <taxon>Actinomycetes</taxon>
        <taxon>Pseudonocardiales</taxon>
        <taxon>Pseudonocardiaceae</taxon>
        <taxon>Pseudonocardia</taxon>
    </lineage>
</organism>
<dbReference type="InterPro" id="IPR015376">
    <property type="entry name" value="Znr_NADH_PPase"/>
</dbReference>
<dbReference type="InterPro" id="IPR049734">
    <property type="entry name" value="NudC-like_C"/>
</dbReference>
<accession>A0ABV1KB28</accession>
<comment type="caution">
    <text evidence="11">The sequence shown here is derived from an EMBL/GenBank/DDBJ whole genome shotgun (WGS) entry which is preliminary data.</text>
</comment>